<dbReference type="Gramene" id="rna19316">
    <property type="protein sequence ID" value="RHN70705.1"/>
    <property type="gene ID" value="gene19316"/>
</dbReference>
<proteinExistence type="predicted"/>
<gene>
    <name evidence="1" type="ORF">MtrunA17_Chr3g0138421</name>
</gene>
<name>A0A396J2S4_MEDTR</name>
<dbReference type="AlphaFoldDB" id="A0A396J2S4"/>
<dbReference type="Proteomes" id="UP000265566">
    <property type="component" value="Chromosome 3"/>
</dbReference>
<protein>
    <submittedName>
        <fullName evidence="1">Uncharacterized protein</fullName>
    </submittedName>
</protein>
<organism evidence="1">
    <name type="scientific">Medicago truncatula</name>
    <name type="common">Barrel medic</name>
    <name type="synonym">Medicago tribuloides</name>
    <dbReference type="NCBI Taxonomy" id="3880"/>
    <lineage>
        <taxon>Eukaryota</taxon>
        <taxon>Viridiplantae</taxon>
        <taxon>Streptophyta</taxon>
        <taxon>Embryophyta</taxon>
        <taxon>Tracheophyta</taxon>
        <taxon>Spermatophyta</taxon>
        <taxon>Magnoliopsida</taxon>
        <taxon>eudicotyledons</taxon>
        <taxon>Gunneridae</taxon>
        <taxon>Pentapetalae</taxon>
        <taxon>rosids</taxon>
        <taxon>fabids</taxon>
        <taxon>Fabales</taxon>
        <taxon>Fabaceae</taxon>
        <taxon>Papilionoideae</taxon>
        <taxon>50 kb inversion clade</taxon>
        <taxon>NPAAA clade</taxon>
        <taxon>Hologalegina</taxon>
        <taxon>IRL clade</taxon>
        <taxon>Trifolieae</taxon>
        <taxon>Medicago</taxon>
    </lineage>
</organism>
<comment type="caution">
    <text evidence="1">The sequence shown here is derived from an EMBL/GenBank/DDBJ whole genome shotgun (WGS) entry which is preliminary data.</text>
</comment>
<evidence type="ECO:0000313" key="1">
    <source>
        <dbReference type="EMBL" id="RHN70705.1"/>
    </source>
</evidence>
<sequence>MLISQYYLIKILIPFNFFPVCSLFYETLKKSFFQVVTKHGSWQVLSTKISSFW</sequence>
<dbReference type="EMBL" id="PSQE01000003">
    <property type="protein sequence ID" value="RHN70705.1"/>
    <property type="molecule type" value="Genomic_DNA"/>
</dbReference>
<reference evidence="1" key="1">
    <citation type="journal article" date="2018" name="Nat. Plants">
        <title>Whole-genome landscape of Medicago truncatula symbiotic genes.</title>
        <authorList>
            <person name="Pecrix Y."/>
            <person name="Gamas P."/>
            <person name="Carrere S."/>
        </authorList>
    </citation>
    <scope>NUCLEOTIDE SEQUENCE</scope>
    <source>
        <tissue evidence="1">Leaves</tissue>
    </source>
</reference>
<accession>A0A396J2S4</accession>